<keyword evidence="1" id="KW-0677">Repeat</keyword>
<feature type="compositionally biased region" description="Acidic residues" evidence="4">
    <location>
        <begin position="132"/>
        <end position="149"/>
    </location>
</feature>
<dbReference type="GO" id="GO:0034080">
    <property type="term" value="P:CENP-A containing chromatin assembly"/>
    <property type="evidence" value="ECO:0007669"/>
    <property type="project" value="TreeGrafter"/>
</dbReference>
<dbReference type="SUPFAM" id="SSF48452">
    <property type="entry name" value="TPR-like"/>
    <property type="match status" value="1"/>
</dbReference>
<feature type="region of interest" description="Disordered" evidence="4">
    <location>
        <begin position="68"/>
        <end position="182"/>
    </location>
</feature>
<dbReference type="PANTHER" id="PTHR15081:SF1">
    <property type="entry name" value="NUCLEAR AUTOANTIGENIC SPERM PROTEIN"/>
    <property type="match status" value="1"/>
</dbReference>
<feature type="coiled-coil region" evidence="3">
    <location>
        <begin position="318"/>
        <end position="345"/>
    </location>
</feature>
<proteinExistence type="predicted"/>
<evidence type="ECO:0000256" key="1">
    <source>
        <dbReference type="ARBA" id="ARBA00022737"/>
    </source>
</evidence>
<dbReference type="STRING" id="669874.A0A1E4TTF4"/>
<feature type="domain" description="Tetratricopeptide SHNi-TPR" evidence="5">
    <location>
        <begin position="238"/>
        <end position="273"/>
    </location>
</feature>
<feature type="compositionally biased region" description="Acidic residues" evidence="4">
    <location>
        <begin position="74"/>
        <end position="88"/>
    </location>
</feature>
<organism evidence="6 7">
    <name type="scientific">Pachysolen tannophilus NRRL Y-2460</name>
    <dbReference type="NCBI Taxonomy" id="669874"/>
    <lineage>
        <taxon>Eukaryota</taxon>
        <taxon>Fungi</taxon>
        <taxon>Dikarya</taxon>
        <taxon>Ascomycota</taxon>
        <taxon>Saccharomycotina</taxon>
        <taxon>Pichiomycetes</taxon>
        <taxon>Pachysolenaceae</taxon>
        <taxon>Pachysolen</taxon>
    </lineage>
</organism>
<dbReference type="Pfam" id="PF10516">
    <property type="entry name" value="SHNi-TPR"/>
    <property type="match status" value="1"/>
</dbReference>
<dbReference type="GO" id="GO:0006335">
    <property type="term" value="P:DNA replication-dependent chromatin assembly"/>
    <property type="evidence" value="ECO:0007669"/>
    <property type="project" value="TreeGrafter"/>
</dbReference>
<dbReference type="OrthoDB" id="5587616at2759"/>
<feature type="compositionally biased region" description="Basic and acidic residues" evidence="4">
    <location>
        <begin position="89"/>
        <end position="98"/>
    </location>
</feature>
<dbReference type="GO" id="GO:0005654">
    <property type="term" value="C:nucleoplasm"/>
    <property type="evidence" value="ECO:0007669"/>
    <property type="project" value="TreeGrafter"/>
</dbReference>
<dbReference type="PANTHER" id="PTHR15081">
    <property type="entry name" value="NUCLEAR AUTOANTIGENIC SPERM PROTEIN NASP -RELATED"/>
    <property type="match status" value="1"/>
</dbReference>
<keyword evidence="3" id="KW-0175">Coiled coil</keyword>
<sequence length="403" mass="45328">MAYSEKINKLLTEASRLYALKDYENSCSKYGEACELYNEVNGKDDADLLFLYGKSLFQYGVSRSEVFGGVGGDAEGEEEEEVEEEEEELGKGKGEGKGKGKSQGKVQGGDRETEVTADNSGNFQFSEGAPLAEEEEEEEEGEEEEEEEAKELARDREEKEKDSTEDAKEVQESKEEDEPGDFEFAWEILDMTRSLFEHQLEELEKQKSPSLIPQEMPFLSSDDENSSNEYIKTLKKLSETYDILGEVSLEAENFKQSAADLEKSLGLRKKLYPSNSKLISESHYKLSLALEFCIDDPQSRPRAAKEMQNALLIVKNQKEKDDDLIADLEARLKDLEKDPEEELKAEKEIIMKNLLGESASNVSGSSQAQQKQQKIPTGVNDLTSMVKKRKNVANNGGIKKKTR</sequence>
<evidence type="ECO:0000313" key="7">
    <source>
        <dbReference type="Proteomes" id="UP000094236"/>
    </source>
</evidence>
<dbReference type="Gene3D" id="1.25.40.10">
    <property type="entry name" value="Tetratricopeptide repeat domain"/>
    <property type="match status" value="1"/>
</dbReference>
<dbReference type="GO" id="GO:0042393">
    <property type="term" value="F:histone binding"/>
    <property type="evidence" value="ECO:0007669"/>
    <property type="project" value="TreeGrafter"/>
</dbReference>
<keyword evidence="7" id="KW-1185">Reference proteome</keyword>
<dbReference type="InterPro" id="IPR051730">
    <property type="entry name" value="NASP-like"/>
</dbReference>
<feature type="compositionally biased region" description="Basic and acidic residues" evidence="4">
    <location>
        <begin position="150"/>
        <end position="173"/>
    </location>
</feature>
<dbReference type="InterPro" id="IPR011990">
    <property type="entry name" value="TPR-like_helical_dom_sf"/>
</dbReference>
<reference evidence="7" key="1">
    <citation type="submission" date="2016-05" db="EMBL/GenBank/DDBJ databases">
        <title>Comparative genomics of biotechnologically important yeasts.</title>
        <authorList>
            <consortium name="DOE Joint Genome Institute"/>
            <person name="Riley R."/>
            <person name="Haridas S."/>
            <person name="Wolfe K.H."/>
            <person name="Lopes M.R."/>
            <person name="Hittinger C.T."/>
            <person name="Goker M."/>
            <person name="Salamov A."/>
            <person name="Wisecaver J."/>
            <person name="Long T.M."/>
            <person name="Aerts A.L."/>
            <person name="Barry K."/>
            <person name="Choi C."/>
            <person name="Clum A."/>
            <person name="Coughlan A.Y."/>
            <person name="Deshpande S."/>
            <person name="Douglass A.P."/>
            <person name="Hanson S.J."/>
            <person name="Klenk H.-P."/>
            <person name="Labutti K."/>
            <person name="Lapidus A."/>
            <person name="Lindquist E."/>
            <person name="Lipzen A."/>
            <person name="Meier-Kolthoff J.P."/>
            <person name="Ohm R.A."/>
            <person name="Otillar R.P."/>
            <person name="Pangilinan J."/>
            <person name="Peng Y."/>
            <person name="Rokas A."/>
            <person name="Rosa C.A."/>
            <person name="Scheuner C."/>
            <person name="Sibirny A.A."/>
            <person name="Slot J.C."/>
            <person name="Stielow J.B."/>
            <person name="Sun H."/>
            <person name="Kurtzman C.P."/>
            <person name="Blackwell M."/>
            <person name="Grigoriev I.V."/>
            <person name="Jeffries T.W."/>
        </authorList>
    </citation>
    <scope>NUCLEOTIDE SEQUENCE [LARGE SCALE GENOMIC DNA]</scope>
    <source>
        <strain evidence="7">NRRL Y-2460</strain>
    </source>
</reference>
<dbReference type="AlphaFoldDB" id="A0A1E4TTF4"/>
<evidence type="ECO:0000259" key="5">
    <source>
        <dbReference type="Pfam" id="PF10516"/>
    </source>
</evidence>
<feature type="compositionally biased region" description="Low complexity" evidence="4">
    <location>
        <begin position="365"/>
        <end position="374"/>
    </location>
</feature>
<feature type="compositionally biased region" description="Polar residues" evidence="4">
    <location>
        <begin position="116"/>
        <end position="125"/>
    </location>
</feature>
<keyword evidence="2" id="KW-0802">TPR repeat</keyword>
<evidence type="ECO:0000256" key="2">
    <source>
        <dbReference type="ARBA" id="ARBA00022803"/>
    </source>
</evidence>
<evidence type="ECO:0000256" key="3">
    <source>
        <dbReference type="SAM" id="Coils"/>
    </source>
</evidence>
<feature type="region of interest" description="Disordered" evidence="4">
    <location>
        <begin position="360"/>
        <end position="403"/>
    </location>
</feature>
<evidence type="ECO:0000313" key="6">
    <source>
        <dbReference type="EMBL" id="ODV95021.1"/>
    </source>
</evidence>
<accession>A0A1E4TTF4</accession>
<protein>
    <recommendedName>
        <fullName evidence="5">Tetratricopeptide SHNi-TPR domain-containing protein</fullName>
    </recommendedName>
</protein>
<evidence type="ECO:0000256" key="4">
    <source>
        <dbReference type="SAM" id="MobiDB-lite"/>
    </source>
</evidence>
<gene>
    <name evidence="6" type="ORF">PACTADRAFT_50849</name>
</gene>
<dbReference type="EMBL" id="KV454015">
    <property type="protein sequence ID" value="ODV95021.1"/>
    <property type="molecule type" value="Genomic_DNA"/>
</dbReference>
<feature type="region of interest" description="Disordered" evidence="4">
    <location>
        <begin position="204"/>
        <end position="225"/>
    </location>
</feature>
<dbReference type="Proteomes" id="UP000094236">
    <property type="component" value="Unassembled WGS sequence"/>
</dbReference>
<name>A0A1E4TTF4_PACTA</name>
<dbReference type="InterPro" id="IPR019544">
    <property type="entry name" value="Tetratricopeptide_SHNi-TPR_dom"/>
</dbReference>